<keyword evidence="6" id="KW-0441">Lipid A biosynthesis</keyword>
<evidence type="ECO:0000256" key="4">
    <source>
        <dbReference type="ARBA" id="ARBA00012745"/>
    </source>
</evidence>
<sequence>MSSAAARALTSVSRAAFSWKPTGRPQQTLAAAVSRSGVGLHSGARVTATLFPTQAGEGRYFLVEGEEEAKVAAEVGNAEPRSQLCTTLRRGEGAHTRVRTVEHLLSAMEALGVDNCRIEVSGGDEIPLLDGSAQEWVEAIQSVGLCAAEDANGLKLDKLAPEIHEPVYLGKDDCFIAAFPSSQIHITYGIDFPKVPTIGCQWVSTFLDENIYSSKIAPARTFCIFEEVSSRWVGPGPWQCCQQHLPPHVDLDHPCVLVPAMAPADLEADDVRVVQANDGGLQVHVWETLISRHRPELLTVRGSSSKAPSSVALGTKICLFSRPSGPGVLKSIARPLNCR</sequence>
<evidence type="ECO:0000256" key="9">
    <source>
        <dbReference type="ARBA" id="ARBA00022833"/>
    </source>
</evidence>
<dbReference type="GO" id="GO:0009245">
    <property type="term" value="P:lipid A biosynthetic process"/>
    <property type="evidence" value="ECO:0000318"/>
    <property type="project" value="GO_Central"/>
</dbReference>
<evidence type="ECO:0000313" key="13">
    <source>
        <dbReference type="EMBL" id="OQU92976.1"/>
    </source>
</evidence>
<comment type="cofactor">
    <cofactor evidence="1">
        <name>Zn(2+)</name>
        <dbReference type="ChEBI" id="CHEBI:29105"/>
    </cofactor>
</comment>
<dbReference type="EC" id="3.5.1.108" evidence="4"/>
<evidence type="ECO:0000256" key="6">
    <source>
        <dbReference type="ARBA" id="ARBA00022556"/>
    </source>
</evidence>
<dbReference type="FunCoup" id="A0A1Z5SAZ1">
    <property type="interactions" value="3"/>
</dbReference>
<comment type="function">
    <text evidence="12">Involved in the biosynthesis of lipid A, a phosphorylated glycolipid that in bacteria anchors the lipopolysaccharide to the outer membrane of the cell. Lipid A-like molecules in plants may serve as structural components of the outer membranes of mitochondria and/or chloroplasts, or may be involved in signal transduction or plant defense responses.</text>
</comment>
<reference evidence="13 14" key="1">
    <citation type="journal article" date="2009" name="Nature">
        <title>The Sorghum bicolor genome and the diversification of grasses.</title>
        <authorList>
            <person name="Paterson A.H."/>
            <person name="Bowers J.E."/>
            <person name="Bruggmann R."/>
            <person name="Dubchak I."/>
            <person name="Grimwood J."/>
            <person name="Gundlach H."/>
            <person name="Haberer G."/>
            <person name="Hellsten U."/>
            <person name="Mitros T."/>
            <person name="Poliakov A."/>
            <person name="Schmutz J."/>
            <person name="Spannagl M."/>
            <person name="Tang H."/>
            <person name="Wang X."/>
            <person name="Wicker T."/>
            <person name="Bharti A.K."/>
            <person name="Chapman J."/>
            <person name="Feltus F.A."/>
            <person name="Gowik U."/>
            <person name="Grigoriev I.V."/>
            <person name="Lyons E."/>
            <person name="Maher C.A."/>
            <person name="Martis M."/>
            <person name="Narechania A."/>
            <person name="Otillar R.P."/>
            <person name="Penning B.W."/>
            <person name="Salamov A.A."/>
            <person name="Wang Y."/>
            <person name="Zhang L."/>
            <person name="Carpita N.C."/>
            <person name="Freeling M."/>
            <person name="Gingle A.R."/>
            <person name="Hash C.T."/>
            <person name="Keller B."/>
            <person name="Klein P."/>
            <person name="Kresovich S."/>
            <person name="McCann M.C."/>
            <person name="Ming R."/>
            <person name="Peterson D.G."/>
            <person name="Mehboob-ur-Rahman"/>
            <person name="Ware D."/>
            <person name="Westhoff P."/>
            <person name="Mayer K.F."/>
            <person name="Messing J."/>
            <person name="Rokhsar D.S."/>
        </authorList>
    </citation>
    <scope>NUCLEOTIDE SEQUENCE [LARGE SCALE GENOMIC DNA]</scope>
    <source>
        <strain evidence="14">cv. BTx623</strain>
    </source>
</reference>
<dbReference type="SUPFAM" id="SSF54211">
    <property type="entry name" value="Ribosomal protein S5 domain 2-like"/>
    <property type="match status" value="2"/>
</dbReference>
<keyword evidence="9" id="KW-0862">Zinc</keyword>
<organism evidence="13 14">
    <name type="scientific">Sorghum bicolor</name>
    <name type="common">Sorghum</name>
    <name type="synonym">Sorghum vulgare</name>
    <dbReference type="NCBI Taxonomy" id="4558"/>
    <lineage>
        <taxon>Eukaryota</taxon>
        <taxon>Viridiplantae</taxon>
        <taxon>Streptophyta</taxon>
        <taxon>Embryophyta</taxon>
        <taxon>Tracheophyta</taxon>
        <taxon>Spermatophyta</taxon>
        <taxon>Magnoliopsida</taxon>
        <taxon>Liliopsida</taxon>
        <taxon>Poales</taxon>
        <taxon>Poaceae</taxon>
        <taxon>PACMAD clade</taxon>
        <taxon>Panicoideae</taxon>
        <taxon>Andropogonodae</taxon>
        <taxon>Andropogoneae</taxon>
        <taxon>Sorghinae</taxon>
        <taxon>Sorghum</taxon>
    </lineage>
</organism>
<dbReference type="InterPro" id="IPR004463">
    <property type="entry name" value="UDP-acyl_GlcNac_deAcase"/>
</dbReference>
<dbReference type="Pfam" id="PF03331">
    <property type="entry name" value="LpxC"/>
    <property type="match status" value="1"/>
</dbReference>
<evidence type="ECO:0000256" key="5">
    <source>
        <dbReference type="ARBA" id="ARBA00022516"/>
    </source>
</evidence>
<evidence type="ECO:0000256" key="10">
    <source>
        <dbReference type="ARBA" id="ARBA00023098"/>
    </source>
</evidence>
<dbReference type="GO" id="GO:0005739">
    <property type="term" value="C:mitochondrion"/>
    <property type="evidence" value="ECO:0000318"/>
    <property type="project" value="GO_Central"/>
</dbReference>
<dbReference type="UniPathway" id="UPA00359">
    <property type="reaction ID" value="UER00478"/>
</dbReference>
<accession>A0A1Z5SAZ1</accession>
<evidence type="ECO:0000313" key="14">
    <source>
        <dbReference type="Proteomes" id="UP000000768"/>
    </source>
</evidence>
<dbReference type="STRING" id="4558.A0A1Z5SAZ1"/>
<dbReference type="Proteomes" id="UP000000768">
    <property type="component" value="Chromosome 1"/>
</dbReference>
<dbReference type="InterPro" id="IPR015870">
    <property type="entry name" value="UDP-acyl_N-AcGlcN_deAcase_N"/>
</dbReference>
<keyword evidence="7" id="KW-0479">Metal-binding</keyword>
<evidence type="ECO:0000256" key="11">
    <source>
        <dbReference type="ARBA" id="ARBA00024535"/>
    </source>
</evidence>
<evidence type="ECO:0000256" key="2">
    <source>
        <dbReference type="ARBA" id="ARBA00005002"/>
    </source>
</evidence>
<dbReference type="InterPro" id="IPR020568">
    <property type="entry name" value="Ribosomal_Su5_D2-typ_SF"/>
</dbReference>
<evidence type="ECO:0000256" key="8">
    <source>
        <dbReference type="ARBA" id="ARBA00022801"/>
    </source>
</evidence>
<dbReference type="ExpressionAtlas" id="A0A1Z5SAZ1">
    <property type="expression patterns" value="baseline"/>
</dbReference>
<keyword evidence="5" id="KW-0444">Lipid biosynthesis</keyword>
<dbReference type="GO" id="GO:0016020">
    <property type="term" value="C:membrane"/>
    <property type="evidence" value="ECO:0007669"/>
    <property type="project" value="GOC"/>
</dbReference>
<dbReference type="Gramene" id="OQU92976">
    <property type="protein sequence ID" value="OQU92976"/>
    <property type="gene ID" value="SORBI_3001G451100"/>
</dbReference>
<gene>
    <name evidence="13" type="ORF">SORBI_3001G451100</name>
</gene>
<dbReference type="PANTHER" id="PTHR33694:SF1">
    <property type="entry name" value="UDP-3-O-ACYL-N-ACETYLGLUCOSAMINE DEACETYLASE 1, MITOCHONDRIAL-RELATED"/>
    <property type="match status" value="1"/>
</dbReference>
<dbReference type="AlphaFoldDB" id="A0A1Z5SAZ1"/>
<protein>
    <recommendedName>
        <fullName evidence="4">UDP-3-O-acyl-N-acetylglucosamine deacetylase</fullName>
        <ecNumber evidence="4">3.5.1.108</ecNumber>
    </recommendedName>
</protein>
<name>A0A1Z5SAZ1_SORBI</name>
<proteinExistence type="inferred from homology"/>
<comment type="pathway">
    <text evidence="2">Glycolipid biosynthesis; lipid IV(A) biosynthesis; lipid IV(A) from (3R)-3-hydroxytetradecanoyl-[acyl-carrier-protein] and UDP-N-acetyl-alpha-D-glucosamine: step 2/6.</text>
</comment>
<dbReference type="GO" id="GO:0046872">
    <property type="term" value="F:metal ion binding"/>
    <property type="evidence" value="ECO:0007669"/>
    <property type="project" value="UniProtKB-KW"/>
</dbReference>
<evidence type="ECO:0000256" key="3">
    <source>
        <dbReference type="ARBA" id="ARBA00006170"/>
    </source>
</evidence>
<keyword evidence="8" id="KW-0378">Hydrolase</keyword>
<dbReference type="GO" id="GO:0103117">
    <property type="term" value="F:UDP-3-O-acyl-N-acetylglucosamine deacetylase activity"/>
    <property type="evidence" value="ECO:0000318"/>
    <property type="project" value="GO_Central"/>
</dbReference>
<dbReference type="GO" id="GO:2001289">
    <property type="term" value="P:lipid X metabolic process"/>
    <property type="evidence" value="ECO:0007669"/>
    <property type="project" value="UniProtKB-ARBA"/>
</dbReference>
<keyword evidence="14" id="KW-1185">Reference proteome</keyword>
<dbReference type="Gene3D" id="3.30.1700.10">
    <property type="entry name" value="lpxc deacetylase, domain 2"/>
    <property type="match status" value="1"/>
</dbReference>
<comment type="similarity">
    <text evidence="3">Belongs to the LpxC family.</text>
</comment>
<dbReference type="PANTHER" id="PTHR33694">
    <property type="entry name" value="UDP-3-O-ACYL-N-ACETYLGLUCOSAMINE DEACETYLASE 1, MITOCHONDRIAL-RELATED"/>
    <property type="match status" value="1"/>
</dbReference>
<dbReference type="Gene3D" id="3.30.230.20">
    <property type="entry name" value="lpxc deacetylase, domain 1"/>
    <property type="match status" value="1"/>
</dbReference>
<keyword evidence="10" id="KW-0443">Lipid metabolism</keyword>
<comment type="catalytic activity">
    <reaction evidence="11">
        <text>a UDP-3-O-[(3R)-3-hydroxyacyl]-N-acetyl-alpha-D-glucosamine + H2O = a UDP-3-O-[(3R)-3-hydroxyacyl]-alpha-D-glucosamine + acetate</text>
        <dbReference type="Rhea" id="RHEA:67816"/>
        <dbReference type="ChEBI" id="CHEBI:15377"/>
        <dbReference type="ChEBI" id="CHEBI:30089"/>
        <dbReference type="ChEBI" id="CHEBI:137740"/>
        <dbReference type="ChEBI" id="CHEBI:173225"/>
        <dbReference type="EC" id="3.5.1.108"/>
    </reaction>
</comment>
<evidence type="ECO:0000256" key="12">
    <source>
        <dbReference type="ARBA" id="ARBA00024987"/>
    </source>
</evidence>
<evidence type="ECO:0000256" key="7">
    <source>
        <dbReference type="ARBA" id="ARBA00022723"/>
    </source>
</evidence>
<dbReference type="InterPro" id="IPR011334">
    <property type="entry name" value="UDP-acyl_GlcNac_deAcase_C"/>
</dbReference>
<reference evidence="14" key="2">
    <citation type="journal article" date="2018" name="Plant J.">
        <title>The Sorghum bicolor reference genome: improved assembly, gene annotations, a transcriptome atlas, and signatures of genome organization.</title>
        <authorList>
            <person name="McCormick R.F."/>
            <person name="Truong S.K."/>
            <person name="Sreedasyam A."/>
            <person name="Jenkins J."/>
            <person name="Shu S."/>
            <person name="Sims D."/>
            <person name="Kennedy M."/>
            <person name="Amirebrahimi M."/>
            <person name="Weers B.D."/>
            <person name="McKinley B."/>
            <person name="Mattison A."/>
            <person name="Morishige D.T."/>
            <person name="Grimwood J."/>
            <person name="Schmutz J."/>
            <person name="Mullet J.E."/>
        </authorList>
    </citation>
    <scope>NUCLEOTIDE SEQUENCE [LARGE SCALE GENOMIC DNA]</scope>
    <source>
        <strain evidence="14">cv. BTx623</strain>
    </source>
</reference>
<dbReference type="EMBL" id="CM000760">
    <property type="protein sequence ID" value="OQU92976.1"/>
    <property type="molecule type" value="Genomic_DNA"/>
</dbReference>
<evidence type="ECO:0000256" key="1">
    <source>
        <dbReference type="ARBA" id="ARBA00001947"/>
    </source>
</evidence>
<dbReference type="InParanoid" id="A0A1Z5SAZ1"/>